<organism evidence="2">
    <name type="scientific">marine metagenome</name>
    <dbReference type="NCBI Taxonomy" id="408172"/>
    <lineage>
        <taxon>unclassified sequences</taxon>
        <taxon>metagenomes</taxon>
        <taxon>ecological metagenomes</taxon>
    </lineage>
</organism>
<accession>A0A382A612</accession>
<reference evidence="2" key="1">
    <citation type="submission" date="2018-05" db="EMBL/GenBank/DDBJ databases">
        <authorList>
            <person name="Lanie J.A."/>
            <person name="Ng W.-L."/>
            <person name="Kazmierczak K.M."/>
            <person name="Andrzejewski T.M."/>
            <person name="Davidsen T.M."/>
            <person name="Wayne K.J."/>
            <person name="Tettelin H."/>
            <person name="Glass J.I."/>
            <person name="Rusch D."/>
            <person name="Podicherti R."/>
            <person name="Tsui H.-C.T."/>
            <person name="Winkler M.E."/>
        </authorList>
    </citation>
    <scope>NUCLEOTIDE SEQUENCE</scope>
</reference>
<evidence type="ECO:0000259" key="1">
    <source>
        <dbReference type="PROSITE" id="PS50983"/>
    </source>
</evidence>
<dbReference type="InterPro" id="IPR002491">
    <property type="entry name" value="ABC_transptr_periplasmic_BD"/>
</dbReference>
<dbReference type="InterPro" id="IPR051030">
    <property type="entry name" value="Vitamin_B12-ABC_binding"/>
</dbReference>
<dbReference type="Pfam" id="PF01497">
    <property type="entry name" value="Peripla_BP_2"/>
    <property type="match status" value="1"/>
</dbReference>
<name>A0A382A612_9ZZZZ</name>
<dbReference type="PANTHER" id="PTHR42860:SF1">
    <property type="entry name" value="VITAMIN B12-BINDING PROTEIN"/>
    <property type="match status" value="1"/>
</dbReference>
<dbReference type="Gene3D" id="3.40.50.1980">
    <property type="entry name" value="Nitrogenase molybdenum iron protein domain"/>
    <property type="match status" value="2"/>
</dbReference>
<feature type="domain" description="Fe/B12 periplasmic-binding" evidence="1">
    <location>
        <begin position="2"/>
        <end position="291"/>
    </location>
</feature>
<dbReference type="AlphaFoldDB" id="A0A382A612"/>
<dbReference type="PROSITE" id="PS50983">
    <property type="entry name" value="FE_B12_PBP"/>
    <property type="match status" value="1"/>
</dbReference>
<dbReference type="EMBL" id="UINC01023919">
    <property type="protein sequence ID" value="SVA96552.1"/>
    <property type="molecule type" value="Genomic_DNA"/>
</dbReference>
<dbReference type="PANTHER" id="PTHR42860">
    <property type="entry name" value="VITAMIN B12-BINDING PROTEIN"/>
    <property type="match status" value="1"/>
</dbReference>
<dbReference type="SUPFAM" id="SSF53807">
    <property type="entry name" value="Helical backbone' metal receptor"/>
    <property type="match status" value="1"/>
</dbReference>
<protein>
    <recommendedName>
        <fullName evidence="1">Fe/B12 periplasmic-binding domain-containing protein</fullName>
    </recommendedName>
</protein>
<evidence type="ECO:0000313" key="2">
    <source>
        <dbReference type="EMBL" id="SVA96552.1"/>
    </source>
</evidence>
<proteinExistence type="predicted"/>
<gene>
    <name evidence="2" type="ORF">METZ01_LOCUS149406</name>
</gene>
<sequence>MRICSLLPSATEMVYALGLEDQLVGVSHSCDFPERVIGKPVVSRSIRNIRNLGSAEIDAIIQQARTNNNPLYWIDGDLLRELQPDLIITQELCEVCAIGVGSVFETAAKVLDYQPEIISVRPAGLDDIFQNILNVGKAALVPQRAQDLVDSLRRRVVHVTSKLHDIDTRPKVFCADWLVPLRNTGQWVPELVELAGGHEGLAIKWGISREIEWQEVLDYQPDYLMVMPCAFEPSRIAEEAGGWLSSQPDWTTLPAVQQNNVFLFDGRVPSRHGPRVIDVMEGLAEAMYPGRFPGLAPDGMFEKAVPLPN</sequence>